<protein>
    <recommendedName>
        <fullName evidence="4">Type VII secretion system (Wss) protein ESAT-6</fullName>
    </recommendedName>
</protein>
<name>A0A543DK41_9PSEU</name>
<organism evidence="2 3">
    <name type="scientific">Pseudonocardia kunmingensis</name>
    <dbReference type="NCBI Taxonomy" id="630975"/>
    <lineage>
        <taxon>Bacteria</taxon>
        <taxon>Bacillati</taxon>
        <taxon>Actinomycetota</taxon>
        <taxon>Actinomycetes</taxon>
        <taxon>Pseudonocardiales</taxon>
        <taxon>Pseudonocardiaceae</taxon>
        <taxon>Pseudonocardia</taxon>
    </lineage>
</organism>
<keyword evidence="1" id="KW-0472">Membrane</keyword>
<proteinExistence type="predicted"/>
<dbReference type="OrthoDB" id="4981820at2"/>
<evidence type="ECO:0000256" key="1">
    <source>
        <dbReference type="SAM" id="Phobius"/>
    </source>
</evidence>
<dbReference type="EMBL" id="VFPA01000003">
    <property type="protein sequence ID" value="TQM09692.1"/>
    <property type="molecule type" value="Genomic_DNA"/>
</dbReference>
<feature type="transmembrane region" description="Helical" evidence="1">
    <location>
        <begin position="187"/>
        <end position="210"/>
    </location>
</feature>
<evidence type="ECO:0000313" key="2">
    <source>
        <dbReference type="EMBL" id="TQM09692.1"/>
    </source>
</evidence>
<comment type="caution">
    <text evidence="2">The sequence shown here is derived from an EMBL/GenBank/DDBJ whole genome shotgun (WGS) entry which is preliminary data.</text>
</comment>
<reference evidence="2 3" key="1">
    <citation type="submission" date="2019-06" db="EMBL/GenBank/DDBJ databases">
        <title>Sequencing the genomes of 1000 actinobacteria strains.</title>
        <authorList>
            <person name="Klenk H.-P."/>
        </authorList>
    </citation>
    <scope>NUCLEOTIDE SEQUENCE [LARGE SCALE GENOMIC DNA]</scope>
    <source>
        <strain evidence="2 3">DSM 45301</strain>
    </source>
</reference>
<gene>
    <name evidence="2" type="ORF">FB558_5459</name>
</gene>
<keyword evidence="1" id="KW-0812">Transmembrane</keyword>
<accession>A0A543DK41</accession>
<evidence type="ECO:0000313" key="3">
    <source>
        <dbReference type="Proteomes" id="UP000315677"/>
    </source>
</evidence>
<feature type="transmembrane region" description="Helical" evidence="1">
    <location>
        <begin position="161"/>
        <end position="181"/>
    </location>
</feature>
<dbReference type="AlphaFoldDB" id="A0A543DK41"/>
<evidence type="ECO:0008006" key="4">
    <source>
        <dbReference type="Google" id="ProtNLM"/>
    </source>
</evidence>
<dbReference type="RefSeq" id="WP_142058037.1">
    <property type="nucleotide sequence ID" value="NZ_VFPA01000003.1"/>
</dbReference>
<dbReference type="Proteomes" id="UP000315677">
    <property type="component" value="Unassembled WGS sequence"/>
</dbReference>
<keyword evidence="1" id="KW-1133">Transmembrane helix</keyword>
<sequence length="263" mass="27181">MTASYAPEDLLSVVPTIRSGVEEAAGLVNGIISGVDSVLRELPPELVGGVRDGVAEVRRLFEDVIGQLRRALDEAGDPAALRAAGEAWVGEIGGVASNLSALAVEGSTQAAHHWTGPAAEAYHRALRPQYLALDAVKTTGNAIDTVFNALARAIVEFWMDIEVALIALLVGLAAAALPAVVPLTTAAAIAAAAASLIAFGTAVSSAITMFTDLANETSVRTAELGRRVHDGTGFVQGSWPVSAAEEFSDASLTDGDPTEWNLR</sequence>
<keyword evidence="3" id="KW-1185">Reference proteome</keyword>